<keyword evidence="1" id="KW-0472">Membrane</keyword>
<dbReference type="InterPro" id="IPR045122">
    <property type="entry name" value="Csc1-like"/>
</dbReference>
<dbReference type="OrthoDB" id="1689567at2759"/>
<name>L7JZ88_TRAHO</name>
<keyword evidence="1" id="KW-0812">Transmembrane</keyword>
<accession>L7JZ88</accession>
<evidence type="ECO:0000256" key="1">
    <source>
        <dbReference type="SAM" id="Phobius"/>
    </source>
</evidence>
<dbReference type="Pfam" id="PF02714">
    <property type="entry name" value="RSN1_7TM"/>
    <property type="match status" value="1"/>
</dbReference>
<evidence type="ECO:0000259" key="2">
    <source>
        <dbReference type="Pfam" id="PF02714"/>
    </source>
</evidence>
<dbReference type="VEuPathDB" id="MicrosporidiaDB:THOM_0673"/>
<dbReference type="PANTHER" id="PTHR13018:SF5">
    <property type="entry name" value="RE44586P"/>
    <property type="match status" value="1"/>
</dbReference>
<feature type="non-terminal residue" evidence="3">
    <location>
        <position position="1"/>
    </location>
</feature>
<protein>
    <submittedName>
        <fullName evidence="3">Putative transporter</fullName>
    </submittedName>
</protein>
<feature type="transmembrane region" description="Helical" evidence="1">
    <location>
        <begin position="88"/>
        <end position="111"/>
    </location>
</feature>
<gene>
    <name evidence="3" type="ORF">THOM_0673</name>
</gene>
<feature type="transmembrane region" description="Helical" evidence="1">
    <location>
        <begin position="295"/>
        <end position="315"/>
    </location>
</feature>
<dbReference type="HOGENOM" id="CLU_582135_0_0_1"/>
<feature type="transmembrane region" description="Helical" evidence="1">
    <location>
        <begin position="183"/>
        <end position="200"/>
    </location>
</feature>
<dbReference type="InterPro" id="IPR003864">
    <property type="entry name" value="CSC1/OSCA1-like_7TM"/>
</dbReference>
<dbReference type="EMBL" id="JH993854">
    <property type="protein sequence ID" value="ELQ76361.1"/>
    <property type="molecule type" value="Genomic_DNA"/>
</dbReference>
<organism evidence="3 4">
    <name type="scientific">Trachipleistophora hominis</name>
    <name type="common">Microsporidian parasite</name>
    <dbReference type="NCBI Taxonomy" id="72359"/>
    <lineage>
        <taxon>Eukaryota</taxon>
        <taxon>Fungi</taxon>
        <taxon>Fungi incertae sedis</taxon>
        <taxon>Microsporidia</taxon>
        <taxon>Pleistophoridae</taxon>
        <taxon>Trachipleistophora</taxon>
    </lineage>
</organism>
<dbReference type="Proteomes" id="UP000011185">
    <property type="component" value="Unassembled WGS sequence"/>
</dbReference>
<proteinExistence type="predicted"/>
<feature type="transmembrane region" description="Helical" evidence="1">
    <location>
        <begin position="363"/>
        <end position="382"/>
    </location>
</feature>
<dbReference type="GO" id="GO:0005227">
    <property type="term" value="F:calcium-activated cation channel activity"/>
    <property type="evidence" value="ECO:0007669"/>
    <property type="project" value="InterPro"/>
</dbReference>
<feature type="domain" description="CSC1/OSCA1-like 7TM region" evidence="2">
    <location>
        <begin position="87"/>
        <end position="351"/>
    </location>
</feature>
<dbReference type="OMA" id="HENWRAT"/>
<reference evidence="3 4" key="1">
    <citation type="journal article" date="2012" name="PLoS Pathog.">
        <title>The genome of the obligate intracellular parasite Trachipleistophora hominis: new insights into microsporidian genome dynamics and reductive evolution.</title>
        <authorList>
            <person name="Heinz E."/>
            <person name="Williams T.A."/>
            <person name="Nakjang S."/>
            <person name="Noel C.J."/>
            <person name="Swan D.C."/>
            <person name="Goldberg A.V."/>
            <person name="Harris S.R."/>
            <person name="Weinmaier T."/>
            <person name="Markert S."/>
            <person name="Becher D."/>
            <person name="Bernhardt J."/>
            <person name="Dagan T."/>
            <person name="Hacker C."/>
            <person name="Lucocq J.M."/>
            <person name="Schweder T."/>
            <person name="Rattei T."/>
            <person name="Hall N."/>
            <person name="Hirt R.P."/>
            <person name="Embley T.M."/>
        </authorList>
    </citation>
    <scope>NUCLEOTIDE SEQUENCE [LARGE SCALE GENOMIC DNA]</scope>
</reference>
<evidence type="ECO:0000313" key="3">
    <source>
        <dbReference type="EMBL" id="ELQ76361.1"/>
    </source>
</evidence>
<feature type="transmembrane region" description="Helical" evidence="1">
    <location>
        <begin position="145"/>
        <end position="162"/>
    </location>
</feature>
<dbReference type="AlphaFoldDB" id="L7JZ88"/>
<keyword evidence="4" id="KW-1185">Reference proteome</keyword>
<evidence type="ECO:0000313" key="4">
    <source>
        <dbReference type="Proteomes" id="UP000011185"/>
    </source>
</evidence>
<sequence length="470" mass="53339">VSDESVDSEAYHACLKNAVFRSSFNLEMPYKTRAGIVSFKHQRSASILCQSLISSKMFSCIAQPAPAPNDIKYDNINKSPLLANIQRLLCSFLFVLFTLMFFSAVGVIASFCNLNYIESKFTRLADLLREHENWRATLNGVLSPLAYNILMTIGPIFIRLIITLESNYSGTADQLSLMNRYSVFLFLNGFLSFVTTYSVHQLSGFDELKKVLEGLQSGLLKTSVFFMNALIQKALVGQVLILLQVGPLISKSIAYVFGSKTLRSRKQLAMSIPLDFGTMYPNMLLIFAICLVYSIITPIILVVGFVFYVSCFAVFKNEFIYCVKNDTETGGVHFNFAATYIIYILIFFQASTAVQYLTTRNTYLSLCLFVLAVLTFFLKSAFLKSFQRACTFYPLSLQEEHYIDAFTRTLLLSRVRFIKKWTQHTGDEMVELRMLGYVDAECAMAYERPTDKEGVYLDTEVFLELEKIYG</sequence>
<dbReference type="STRING" id="72359.L7JZ88"/>
<dbReference type="PANTHER" id="PTHR13018">
    <property type="entry name" value="PROBABLE MEMBRANE PROTEIN DUF221-RELATED"/>
    <property type="match status" value="1"/>
</dbReference>
<keyword evidence="1" id="KW-1133">Transmembrane helix</keyword>
<feature type="transmembrane region" description="Helical" evidence="1">
    <location>
        <begin position="336"/>
        <end position="357"/>
    </location>
</feature>
<feature type="transmembrane region" description="Helical" evidence="1">
    <location>
        <begin position="235"/>
        <end position="256"/>
    </location>
</feature>
<dbReference type="GO" id="GO:0005886">
    <property type="term" value="C:plasma membrane"/>
    <property type="evidence" value="ECO:0007669"/>
    <property type="project" value="TreeGrafter"/>
</dbReference>
<dbReference type="InParanoid" id="L7JZ88"/>